<dbReference type="EMBL" id="AKCU01000488">
    <property type="protein sequence ID" value="EKV06047.1"/>
    <property type="molecule type" value="Genomic_DNA"/>
</dbReference>
<accession>K9FD20</accession>
<dbReference type="VEuPathDB" id="FungiDB:PDIP_80770"/>
<evidence type="ECO:0000313" key="2">
    <source>
        <dbReference type="Proteomes" id="UP000009886"/>
    </source>
</evidence>
<organism evidence="1 2">
    <name type="scientific">Penicillium digitatum (strain Pd1 / CECT 20795)</name>
    <name type="common">Green mold</name>
    <dbReference type="NCBI Taxonomy" id="1170230"/>
    <lineage>
        <taxon>Eukaryota</taxon>
        <taxon>Fungi</taxon>
        <taxon>Dikarya</taxon>
        <taxon>Ascomycota</taxon>
        <taxon>Pezizomycotina</taxon>
        <taxon>Eurotiomycetes</taxon>
        <taxon>Eurotiomycetidae</taxon>
        <taxon>Eurotiales</taxon>
        <taxon>Aspergillaceae</taxon>
        <taxon>Penicillium</taxon>
    </lineage>
</organism>
<dbReference type="AlphaFoldDB" id="K9FD20"/>
<dbReference type="HOGENOM" id="CLU_3014877_0_0_1"/>
<reference evidence="2" key="1">
    <citation type="journal article" date="2012" name="BMC Genomics">
        <title>Genome sequence of the necrotrophic fungus Penicillium digitatum, the main postharvest pathogen of citrus.</title>
        <authorList>
            <person name="Marcet-Houben M."/>
            <person name="Ballester A.-R."/>
            <person name="de la Fuente B."/>
            <person name="Harries E."/>
            <person name="Marcos J.F."/>
            <person name="Gonzalez-Candelas L."/>
            <person name="Gabaldon T."/>
        </authorList>
    </citation>
    <scope>NUCLEOTIDE SEQUENCE [LARGE SCALE GENOMIC DNA]</scope>
    <source>
        <strain evidence="2">Pd1 / CECT 20795</strain>
    </source>
</reference>
<gene>
    <name evidence="1" type="ORF">PDIP_80770</name>
</gene>
<name>K9FD20_PEND1</name>
<dbReference type="Proteomes" id="UP000009886">
    <property type="component" value="Unassembled WGS sequence"/>
</dbReference>
<dbReference type="KEGG" id="pdp:PDIP_80770"/>
<comment type="caution">
    <text evidence="1">The sequence shown here is derived from an EMBL/GenBank/DDBJ whole genome shotgun (WGS) entry which is preliminary data.</text>
</comment>
<evidence type="ECO:0000313" key="1">
    <source>
        <dbReference type="EMBL" id="EKV06047.1"/>
    </source>
</evidence>
<protein>
    <submittedName>
        <fullName evidence="1">Uncharacterized protein</fullName>
    </submittedName>
</protein>
<proteinExistence type="predicted"/>
<sequence>MTPRVEYRQVLAWRPLARRLREMQSLSPRQLSRSQELDLRRLYRLSWTRDAECRIV</sequence>